<keyword evidence="11" id="KW-1185">Reference proteome</keyword>
<keyword evidence="4 7" id="KW-0819">tRNA processing</keyword>
<dbReference type="Proteomes" id="UP001228636">
    <property type="component" value="Unassembled WGS sequence"/>
</dbReference>
<feature type="active site" description="Nucleophile" evidence="7">
    <location>
        <position position="271"/>
    </location>
</feature>
<comment type="function">
    <text evidence="7">Catalyzes the base-exchange of a guanine (G) residue with the queuine precursor 7-aminomethyl-7-deazaguanine (PreQ1) at position 34 (anticodon wobble position) in tRNAs with GU(N) anticodons (tRNA-Asp, -Asn, -His and -Tyr). Catalysis occurs through a double-displacement mechanism. The nucleophile active site attacks the C1' of nucleotide 34 to detach the guanine base from the RNA, forming a covalent enzyme-RNA intermediate. The proton acceptor active site deprotonates the incoming PreQ1, allowing a nucleophilic attack on the C1' of the ribose to form the product. After dissociation, two additional enzymatic reactions on the tRNA convert PreQ1 to queuine (Q), resulting in the hypermodified nucleoside queuosine (7-(((4,5-cis-dihydroxy-2-cyclopenten-1-yl)amino)methyl)-7-deazaguanosine).</text>
</comment>
<dbReference type="Gene3D" id="3.20.20.105">
    <property type="entry name" value="Queuine tRNA-ribosyltransferase-like"/>
    <property type="match status" value="1"/>
</dbReference>
<organism evidence="10 12">
    <name type="scientific">Polaribacter sejongensis</name>
    <dbReference type="NCBI Taxonomy" id="985043"/>
    <lineage>
        <taxon>Bacteria</taxon>
        <taxon>Pseudomonadati</taxon>
        <taxon>Bacteroidota</taxon>
        <taxon>Flavobacteriia</taxon>
        <taxon>Flavobacteriales</taxon>
        <taxon>Flavobacteriaceae</taxon>
    </lineage>
</organism>
<protein>
    <recommendedName>
        <fullName evidence="7">Queuine tRNA-ribosyltransferase</fullName>
        <ecNumber evidence="7">2.4.2.29</ecNumber>
    </recommendedName>
    <alternativeName>
        <fullName evidence="7">Guanine insertion enzyme</fullName>
    </alternativeName>
    <alternativeName>
        <fullName evidence="7">tRNA-guanine transglycosylase</fullName>
    </alternativeName>
</protein>
<evidence type="ECO:0000313" key="11">
    <source>
        <dbReference type="Proteomes" id="UP000232721"/>
    </source>
</evidence>
<feature type="binding site" evidence="7">
    <location>
        <position position="146"/>
    </location>
    <ligand>
        <name>substrate</name>
    </ligand>
</feature>
<evidence type="ECO:0000313" key="10">
    <source>
        <dbReference type="EMBL" id="MDN3619428.1"/>
    </source>
</evidence>
<evidence type="ECO:0000256" key="1">
    <source>
        <dbReference type="ARBA" id="ARBA00004691"/>
    </source>
</evidence>
<feature type="binding site" evidence="7">
    <location>
        <position position="194"/>
    </location>
    <ligand>
        <name>substrate</name>
    </ligand>
</feature>
<evidence type="ECO:0000313" key="12">
    <source>
        <dbReference type="Proteomes" id="UP001228636"/>
    </source>
</evidence>
<evidence type="ECO:0000259" key="8">
    <source>
        <dbReference type="Pfam" id="PF01702"/>
    </source>
</evidence>
<name>A0AAJ1QWY6_9FLAO</name>
<evidence type="ECO:0000256" key="7">
    <source>
        <dbReference type="HAMAP-Rule" id="MF_00168"/>
    </source>
</evidence>
<sequence length="376" mass="42741">MKFDLKITDPKSKARAGVITTDHGVIETPIFMPVGTVGTVKGVHQTELKNDINPDIILGNTYHLYLRPGLDILEKAGGLHKFMNWDRNILTDSGGYQVYSLSGRRKINEEGVKFKSHIDGSTHHFTPENVMETQRTIGADIIMAFDECTPYPCDYNYAKRSMHMTHRWLTRCINHLDKLPYKYGFEQTFMPIVQGSTYKDLRRQSAEYIANSGQQANAIGGLSVGEPAEEMYAMTEVVTEILPEDKPRYLMGVGTPINILENIALGIDMFDCVMPTRNARNGMLFTAHGSINIKNKKWAEDFSPIDDMGITGVDTMYSKAYLRHLFAAKEMLGKQIASIHNLGFYVWLTREARKHIIAGDFREWKDMMVKQMDKRL</sequence>
<dbReference type="GO" id="GO:0005829">
    <property type="term" value="C:cytosol"/>
    <property type="evidence" value="ECO:0007669"/>
    <property type="project" value="TreeGrafter"/>
</dbReference>
<comment type="caution">
    <text evidence="7">Lacks conserved residue(s) required for the propagation of feature annotation.</text>
</comment>
<dbReference type="RefSeq" id="WP_165732752.1">
    <property type="nucleotide sequence ID" value="NZ_CP019336.1"/>
</dbReference>
<keyword evidence="3 7" id="KW-0808">Transferase</keyword>
<dbReference type="EC" id="2.4.2.29" evidence="7"/>
<dbReference type="FunFam" id="3.20.20.105:FF:000001">
    <property type="entry name" value="Queuine tRNA-ribosyltransferase"/>
    <property type="match status" value="1"/>
</dbReference>
<feature type="binding site" evidence="7">
    <location>
        <begin position="92"/>
        <end position="96"/>
    </location>
    <ligand>
        <name>substrate</name>
    </ligand>
</feature>
<keyword evidence="2 7" id="KW-0328">Glycosyltransferase</keyword>
<feature type="domain" description="tRNA-guanine(15) transglycosylase-like" evidence="8">
    <location>
        <begin position="12"/>
        <end position="372"/>
    </location>
</feature>
<proteinExistence type="inferred from homology"/>
<dbReference type="InterPro" id="IPR036511">
    <property type="entry name" value="TGT-like_sf"/>
</dbReference>
<evidence type="ECO:0000256" key="6">
    <source>
        <dbReference type="ARBA" id="ARBA00050112"/>
    </source>
</evidence>
<dbReference type="AlphaFoldDB" id="A0AAJ1QWY6"/>
<comment type="catalytic activity">
    <reaction evidence="6 7">
        <text>7-aminomethyl-7-carbaguanine + guanosine(34) in tRNA = 7-aminomethyl-7-carbaguanosine(34) in tRNA + guanine</text>
        <dbReference type="Rhea" id="RHEA:24104"/>
        <dbReference type="Rhea" id="RHEA-COMP:10341"/>
        <dbReference type="Rhea" id="RHEA-COMP:10342"/>
        <dbReference type="ChEBI" id="CHEBI:16235"/>
        <dbReference type="ChEBI" id="CHEBI:58703"/>
        <dbReference type="ChEBI" id="CHEBI:74269"/>
        <dbReference type="ChEBI" id="CHEBI:82833"/>
        <dbReference type="EC" id="2.4.2.29"/>
    </reaction>
</comment>
<evidence type="ECO:0000256" key="5">
    <source>
        <dbReference type="ARBA" id="ARBA00022785"/>
    </source>
</evidence>
<dbReference type="PANTHER" id="PTHR46499:SF1">
    <property type="entry name" value="QUEUINE TRNA-RIBOSYLTRANSFERASE"/>
    <property type="match status" value="1"/>
</dbReference>
<comment type="subunit">
    <text evidence="7">Homodimer. Within each dimer, one monomer is responsible for RNA recognition and catalysis, while the other monomer binds to the replacement base PreQ1.</text>
</comment>
<evidence type="ECO:0000313" key="9">
    <source>
        <dbReference type="EMBL" id="AUC22455.1"/>
    </source>
</evidence>
<dbReference type="Proteomes" id="UP000232721">
    <property type="component" value="Chromosome"/>
</dbReference>
<evidence type="ECO:0000256" key="3">
    <source>
        <dbReference type="ARBA" id="ARBA00022679"/>
    </source>
</evidence>
<feature type="region of interest" description="RNA binding" evidence="7">
    <location>
        <begin position="252"/>
        <end position="258"/>
    </location>
</feature>
<reference evidence="10 12" key="1">
    <citation type="journal article" date="2014" name="Int. J. Syst. Evol. Microbiol.">
        <title>Complete genome sequence of Corynebacterium casei LMG S-19264T (=DSM 44701T), isolated from a smear-ripened cheese.</title>
        <authorList>
            <consortium name="US DOE Joint Genome Institute (JGI-PGF)"/>
            <person name="Walter F."/>
            <person name="Albersmeier A."/>
            <person name="Kalinowski J."/>
            <person name="Ruckert C."/>
        </authorList>
    </citation>
    <scope>NUCLEOTIDE SEQUENCE [LARGE SCALE GENOMIC DNA]</scope>
    <source>
        <strain evidence="10 12">CECT 8670</strain>
    </source>
</reference>
<dbReference type="InterPro" id="IPR050076">
    <property type="entry name" value="ArchSynthase1/Queuine_TRR"/>
</dbReference>
<comment type="pathway">
    <text evidence="1 7">tRNA modification; tRNA-queuosine biosynthesis.</text>
</comment>
<gene>
    <name evidence="7 10" type="primary">tgt</name>
    <name evidence="9" type="ORF">BTO15_10300</name>
    <name evidence="10" type="ORF">QWY81_08185</name>
</gene>
<dbReference type="Pfam" id="PF01702">
    <property type="entry name" value="TGT"/>
    <property type="match status" value="1"/>
</dbReference>
<keyword evidence="5 7" id="KW-0671">Queuosine biosynthesis</keyword>
<dbReference type="InterPro" id="IPR004803">
    <property type="entry name" value="TGT"/>
</dbReference>
<dbReference type="GO" id="GO:0008479">
    <property type="term" value="F:tRNA-guanosine(34) queuine transglycosylase activity"/>
    <property type="evidence" value="ECO:0007669"/>
    <property type="project" value="UniProtKB-UniRule"/>
</dbReference>
<dbReference type="NCBIfam" id="TIGR00430">
    <property type="entry name" value="Q_tRNA_tgt"/>
    <property type="match status" value="1"/>
</dbReference>
<feature type="active site" description="Proton acceptor" evidence="7">
    <location>
        <position position="92"/>
    </location>
</feature>
<evidence type="ECO:0000256" key="4">
    <source>
        <dbReference type="ARBA" id="ARBA00022694"/>
    </source>
</evidence>
<dbReference type="PANTHER" id="PTHR46499">
    <property type="entry name" value="QUEUINE TRNA-RIBOSYLTRANSFERASE"/>
    <property type="match status" value="1"/>
</dbReference>
<comment type="similarity">
    <text evidence="7">Belongs to the queuine tRNA-ribosyltransferase family.</text>
</comment>
<dbReference type="InterPro" id="IPR002616">
    <property type="entry name" value="tRNA_ribo_trans-like"/>
</dbReference>
<feature type="region of interest" description="RNA binding; important for wobble base 34 recognition" evidence="7">
    <location>
        <begin position="276"/>
        <end position="280"/>
    </location>
</feature>
<accession>A0AAJ1QWY6</accession>
<feature type="binding site" evidence="7">
    <location>
        <position position="221"/>
    </location>
    <ligand>
        <name>substrate</name>
    </ligand>
</feature>
<reference evidence="10" key="3">
    <citation type="submission" date="2023-06" db="EMBL/GenBank/DDBJ databases">
        <authorList>
            <person name="Lucena T."/>
            <person name="Sun Q."/>
        </authorList>
    </citation>
    <scope>NUCLEOTIDE SEQUENCE</scope>
    <source>
        <strain evidence="10">CECT 8670</strain>
    </source>
</reference>
<dbReference type="EMBL" id="JAUFQH010000005">
    <property type="protein sequence ID" value="MDN3619428.1"/>
    <property type="molecule type" value="Genomic_DNA"/>
</dbReference>
<evidence type="ECO:0000256" key="2">
    <source>
        <dbReference type="ARBA" id="ARBA00022676"/>
    </source>
</evidence>
<dbReference type="NCBIfam" id="TIGR00449">
    <property type="entry name" value="tgt_general"/>
    <property type="match status" value="1"/>
</dbReference>
<dbReference type="GO" id="GO:0008616">
    <property type="term" value="P:tRNA queuosine(34) biosynthetic process"/>
    <property type="evidence" value="ECO:0007669"/>
    <property type="project" value="UniProtKB-UniRule"/>
</dbReference>
<dbReference type="HAMAP" id="MF_00168">
    <property type="entry name" value="Q_tRNA_Tgt"/>
    <property type="match status" value="1"/>
</dbReference>
<dbReference type="SUPFAM" id="SSF51713">
    <property type="entry name" value="tRNA-guanine transglycosylase"/>
    <property type="match status" value="1"/>
</dbReference>
<dbReference type="EMBL" id="CP019336">
    <property type="protein sequence ID" value="AUC22455.1"/>
    <property type="molecule type" value="Genomic_DNA"/>
</dbReference>
<reference evidence="9 11" key="2">
    <citation type="submission" date="2017-02" db="EMBL/GenBank/DDBJ databases">
        <title>Trade-off between light-utilization and light-protection in marine flavobacteria.</title>
        <authorList>
            <person name="Kumagai Y."/>
            <person name="Yoshizawa S."/>
            <person name="Kogure K."/>
            <person name="Iwasaki W."/>
        </authorList>
    </citation>
    <scope>NUCLEOTIDE SEQUENCE [LARGE SCALE GENOMIC DNA]</scope>
    <source>
        <strain evidence="9 11">KCTC 23670</strain>
    </source>
</reference>